<proteinExistence type="predicted"/>
<keyword evidence="3 4" id="KW-0408">Iron</keyword>
<organism evidence="6 7">
    <name type="scientific">Chitinophaga nivalis</name>
    <dbReference type="NCBI Taxonomy" id="2991709"/>
    <lineage>
        <taxon>Bacteria</taxon>
        <taxon>Pseudomonadati</taxon>
        <taxon>Bacteroidota</taxon>
        <taxon>Chitinophagia</taxon>
        <taxon>Chitinophagales</taxon>
        <taxon>Chitinophagaceae</taxon>
        <taxon>Chitinophaga</taxon>
    </lineage>
</organism>
<keyword evidence="7" id="KW-1185">Reference proteome</keyword>
<dbReference type="Gene3D" id="1.10.760.10">
    <property type="entry name" value="Cytochrome c-like domain"/>
    <property type="match status" value="1"/>
</dbReference>
<dbReference type="InterPro" id="IPR011041">
    <property type="entry name" value="Quinoprot_gluc/sorb_DH_b-prop"/>
</dbReference>
<dbReference type="InterPro" id="IPR011042">
    <property type="entry name" value="6-blade_b-propeller_TolB-like"/>
</dbReference>
<dbReference type="SUPFAM" id="SSF46626">
    <property type="entry name" value="Cytochrome c"/>
    <property type="match status" value="1"/>
</dbReference>
<dbReference type="InterPro" id="IPR036909">
    <property type="entry name" value="Cyt_c-like_dom_sf"/>
</dbReference>
<dbReference type="Pfam" id="PF13442">
    <property type="entry name" value="Cytochrome_CBB3"/>
    <property type="match status" value="1"/>
</dbReference>
<evidence type="ECO:0000313" key="7">
    <source>
        <dbReference type="Proteomes" id="UP001207742"/>
    </source>
</evidence>
<sequence length="760" mass="82876">MTRTYYLAVSTFLIFLIACGQSRQPHVAKDSLAVQGDFAASPVLDGATAIRSMKTDEGLEVQLVAAEPLVVAPVALTFDERGRMWVVEMTGFMPDTSGNGEEALDGKIVILEDTTGDGIMDKRTVFLDSLVLPRAICLIGNGVLVAAPPQLWFVPNENDRPGKKVLVDDKYAAGGNVEHQPNGLLRAMDNWIYNAKSDKRYRLNGHRWITESTVFRGQWGITQDNQGRLFYNNNSENLLGDYFPPGLGGKNPHQQPIAGYDEPIVSDNRVYPIRPNTGVNRGYVKGVLDDSLRLISFTAACGPLIYRGNLLPATYHHNAFVAEPAANLIKRNILSDSGQVVKGIQAYTHREFLASTDERFRPVGLFTGPDGALYIPDMYRGILQHKTYLTPYLKEEIRKRQLTLPLNCGRIYRIVPAGTSPVARPLVLQPDSLLALLSHPNGMLRDKAQQLIVDRHLTVLVPALRQLLRSTQYPLAQGHALWTLEGLQALAVADITMLLQGPDQALKIQALAALPGILNAGNVKTMTGALDTLINNTTLAPVVAYLLPAVAKADKAAAARLEAQLIKTYARDRYVAAAIINGAANREASLLEQLKAANPDTTLALRRQLEKALTTMGSQADAAKMAALRQNYPRGYHLFQTVCQTCHGKQGNGMAALAPPLNESEWVTGNKKLLAAIVLYGLTGPVTVHGKVYQAPEINGDMPGIGSSDEFSDADIAELLTFLRSAWKNKAGKVTAADIQQVRKQYNGRQKPFTAAELGN</sequence>
<dbReference type="SUPFAM" id="SSF50952">
    <property type="entry name" value="Soluble quinoprotein glucose dehydrogenase"/>
    <property type="match status" value="1"/>
</dbReference>
<evidence type="ECO:0000256" key="1">
    <source>
        <dbReference type="ARBA" id="ARBA00022617"/>
    </source>
</evidence>
<evidence type="ECO:0000259" key="5">
    <source>
        <dbReference type="PROSITE" id="PS51007"/>
    </source>
</evidence>
<dbReference type="Pfam" id="PF23500">
    <property type="entry name" value="DUF7133"/>
    <property type="match status" value="1"/>
</dbReference>
<evidence type="ECO:0000256" key="4">
    <source>
        <dbReference type="PROSITE-ProRule" id="PRU00433"/>
    </source>
</evidence>
<dbReference type="Proteomes" id="UP001207742">
    <property type="component" value="Unassembled WGS sequence"/>
</dbReference>
<evidence type="ECO:0000313" key="6">
    <source>
        <dbReference type="EMBL" id="MCW3485612.1"/>
    </source>
</evidence>
<dbReference type="PANTHER" id="PTHR33546:SF1">
    <property type="entry name" value="LARGE, MULTIFUNCTIONAL SECRETED PROTEIN"/>
    <property type="match status" value="1"/>
</dbReference>
<dbReference type="EMBL" id="JAPDNS010000002">
    <property type="protein sequence ID" value="MCW3485612.1"/>
    <property type="molecule type" value="Genomic_DNA"/>
</dbReference>
<keyword evidence="2 4" id="KW-0479">Metal-binding</keyword>
<reference evidence="6 7" key="1">
    <citation type="submission" date="2022-10" db="EMBL/GenBank/DDBJ databases">
        <title>Chitinophaga nivalis PC15 sp. nov., isolated from Pyeongchang county, South Korea.</title>
        <authorList>
            <person name="Trinh H.N."/>
        </authorList>
    </citation>
    <scope>NUCLEOTIDE SEQUENCE [LARGE SCALE GENOMIC DNA]</scope>
    <source>
        <strain evidence="6 7">PC14</strain>
    </source>
</reference>
<evidence type="ECO:0000256" key="2">
    <source>
        <dbReference type="ARBA" id="ARBA00022723"/>
    </source>
</evidence>
<protein>
    <submittedName>
        <fullName evidence="6">C-type cytochrome</fullName>
    </submittedName>
</protein>
<dbReference type="InterPro" id="IPR009056">
    <property type="entry name" value="Cyt_c-like_dom"/>
</dbReference>
<keyword evidence="1 4" id="KW-0349">Heme</keyword>
<gene>
    <name evidence="6" type="ORF">OL497_17020</name>
</gene>
<comment type="caution">
    <text evidence="6">The sequence shown here is derived from an EMBL/GenBank/DDBJ whole genome shotgun (WGS) entry which is preliminary data.</text>
</comment>
<feature type="domain" description="Cytochrome c" evidence="5">
    <location>
        <begin position="630"/>
        <end position="727"/>
    </location>
</feature>
<dbReference type="InterPro" id="IPR055557">
    <property type="entry name" value="DUF7133"/>
</dbReference>
<dbReference type="PANTHER" id="PTHR33546">
    <property type="entry name" value="LARGE, MULTIFUNCTIONAL SECRETED PROTEIN-RELATED"/>
    <property type="match status" value="1"/>
</dbReference>
<name>A0ABT3INU3_9BACT</name>
<dbReference type="PROSITE" id="PS51257">
    <property type="entry name" value="PROKAR_LIPOPROTEIN"/>
    <property type="match status" value="1"/>
</dbReference>
<dbReference type="RefSeq" id="WP_264732211.1">
    <property type="nucleotide sequence ID" value="NZ_JAPDNR010000001.1"/>
</dbReference>
<evidence type="ECO:0000256" key="3">
    <source>
        <dbReference type="ARBA" id="ARBA00023004"/>
    </source>
</evidence>
<accession>A0ABT3INU3</accession>
<dbReference type="PROSITE" id="PS51007">
    <property type="entry name" value="CYTC"/>
    <property type="match status" value="1"/>
</dbReference>
<dbReference type="Gene3D" id="2.120.10.30">
    <property type="entry name" value="TolB, C-terminal domain"/>
    <property type="match status" value="1"/>
</dbReference>